<dbReference type="PANTHER" id="PTHR32063">
    <property type="match status" value="1"/>
</dbReference>
<dbReference type="GO" id="GO:0009636">
    <property type="term" value="P:response to toxic substance"/>
    <property type="evidence" value="ECO:0007669"/>
    <property type="project" value="UniProtKB-ARBA"/>
</dbReference>
<dbReference type="GO" id="GO:0042910">
    <property type="term" value="F:xenobiotic transmembrane transporter activity"/>
    <property type="evidence" value="ECO:0007669"/>
    <property type="project" value="TreeGrafter"/>
</dbReference>
<dbReference type="FunFam" id="3.30.70.1430:FF:000001">
    <property type="entry name" value="Efflux pump membrane transporter"/>
    <property type="match status" value="1"/>
</dbReference>
<dbReference type="NCBIfam" id="NF000282">
    <property type="entry name" value="RND_permease_1"/>
    <property type="match status" value="1"/>
</dbReference>
<dbReference type="PRINTS" id="PR00702">
    <property type="entry name" value="ACRIFLAVINRP"/>
</dbReference>
<name>A0A1I6Z3B3_9RHOB</name>
<feature type="transmembrane region" description="Helical" evidence="9">
    <location>
        <begin position="863"/>
        <end position="884"/>
    </location>
</feature>
<feature type="transmembrane region" description="Helical" evidence="9">
    <location>
        <begin position="531"/>
        <end position="553"/>
    </location>
</feature>
<accession>A0A1I6Z3B3</accession>
<evidence type="ECO:0000256" key="2">
    <source>
        <dbReference type="ARBA" id="ARBA00010942"/>
    </source>
</evidence>
<keyword evidence="5 9" id="KW-0997">Cell inner membrane</keyword>
<dbReference type="AlphaFoldDB" id="A0A1I6Z3B3"/>
<dbReference type="OrthoDB" id="9807350at2"/>
<feature type="transmembrane region" description="Helical" evidence="9">
    <location>
        <begin position="368"/>
        <end position="389"/>
    </location>
</feature>
<evidence type="ECO:0000256" key="5">
    <source>
        <dbReference type="ARBA" id="ARBA00022519"/>
    </source>
</evidence>
<dbReference type="InterPro" id="IPR001036">
    <property type="entry name" value="Acrflvin-R"/>
</dbReference>
<dbReference type="InterPro" id="IPR000731">
    <property type="entry name" value="SSD"/>
</dbReference>
<feature type="transmembrane region" description="Helical" evidence="9">
    <location>
        <begin position="342"/>
        <end position="361"/>
    </location>
</feature>
<evidence type="ECO:0000256" key="7">
    <source>
        <dbReference type="ARBA" id="ARBA00022989"/>
    </source>
</evidence>
<evidence type="ECO:0000313" key="11">
    <source>
        <dbReference type="EMBL" id="SFT57206.1"/>
    </source>
</evidence>
<dbReference type="STRING" id="999627.SAMN05216236_103201"/>
<evidence type="ECO:0000256" key="8">
    <source>
        <dbReference type="ARBA" id="ARBA00023136"/>
    </source>
</evidence>
<dbReference type="GO" id="GO:0015562">
    <property type="term" value="F:efflux transmembrane transporter activity"/>
    <property type="evidence" value="ECO:0007669"/>
    <property type="project" value="InterPro"/>
</dbReference>
<comment type="similarity">
    <text evidence="2 9">Belongs to the resistance-nodulation-cell division (RND) (TC 2.A.6) family.</text>
</comment>
<dbReference type="Gene3D" id="3.30.2090.10">
    <property type="entry name" value="Multidrug efflux transporter AcrB TolC docking domain, DN and DC subdomains"/>
    <property type="match status" value="2"/>
</dbReference>
<feature type="transmembrane region" description="Helical" evidence="9">
    <location>
        <begin position="967"/>
        <end position="986"/>
    </location>
</feature>
<evidence type="ECO:0000256" key="6">
    <source>
        <dbReference type="ARBA" id="ARBA00022692"/>
    </source>
</evidence>
<dbReference type="Pfam" id="PF00873">
    <property type="entry name" value="ACR_tran"/>
    <property type="match status" value="1"/>
</dbReference>
<comment type="subcellular location">
    <subcellularLocation>
        <location evidence="1 9">Cell inner membrane</location>
        <topology evidence="1 9">Multi-pass membrane protein</topology>
    </subcellularLocation>
</comment>
<dbReference type="FunFam" id="1.20.1640.10:FF:000001">
    <property type="entry name" value="Efflux pump membrane transporter"/>
    <property type="match status" value="1"/>
</dbReference>
<evidence type="ECO:0000256" key="9">
    <source>
        <dbReference type="RuleBase" id="RU364070"/>
    </source>
</evidence>
<feature type="transmembrane region" description="Helical" evidence="9">
    <location>
        <begin position="12"/>
        <end position="31"/>
    </location>
</feature>
<dbReference type="NCBIfam" id="TIGR00915">
    <property type="entry name" value="2A0602"/>
    <property type="match status" value="1"/>
</dbReference>
<dbReference type="PANTHER" id="PTHR32063:SF76">
    <property type="entry name" value="EFFLUX PUMP MEMBRANE TRANSPORTER"/>
    <property type="match status" value="1"/>
</dbReference>
<evidence type="ECO:0000256" key="4">
    <source>
        <dbReference type="ARBA" id="ARBA00022475"/>
    </source>
</evidence>
<feature type="transmembrane region" description="Helical" evidence="9">
    <location>
        <begin position="395"/>
        <end position="415"/>
    </location>
</feature>
<sequence>MFSSIFITRPKMAIVISVVLTIMGAIGYSVLPVEQFPDITPPVVNVSATYTGANSETVENTVAAPIEAQVNGVDDMIYMSSDSTDTGSYSLNVTFEVGTDADIASVNVQNRVAQATASLPSEVTSSGVVTQKASNSMLLVTVLTSPEGTYDEVFLSNYASINIKDALARIKGVGKAEVLTNFEYAMRMWMDPDRMAGLGITPGDVIQAIREQNLEVSAGQIGAPPVPGDQQFQYTITSKGRLTSATEFGDIVVRTGAAGSILRIRDIARVELGANYYNASGRYRGLPATVLAVYQAPGANALTVSENVLDELERLSNSFPDDVEYEVPFNTTDFVEQSLNDVISTLILTFVLVISVVFIFLGNLRATVIPAVAIPVSLIGTFAFLLAFGMSLNTISLFALVLAIGIVVDDAIVVVENVERIIAEDGLNPPEAARKAMGQITGPVIATTLVLLAVFVPVTFMPGITGRLYSQFAVTISVAVVISSINALTLSPALCALILKARSGPPTGLLAVFERGIDGARGAYVGVVRRLVRLPLIGLAVLAALILGAGGLLKSLPAGFLPGEDNGYLFVDVQLPDAAALGRTETVTERVNGKILQIPGVQSSVLVNGYSLLGGAGSNGAMIIVNLAPWDDRTAPELSAQGILKQILGIAYQEASATVIAFNPPPISGLGMSAGVEMKVQQTGGGSAQDLSAAIGSLVYAVNQRPEIAQAYSTFRANVPKVFVDLDREKAKSLNVPVSEVFQTLQAYMGSYYVNDFNLFGRVYRVMIQADGSYRDKVEDIEALYVRAQSGEMVPLGTLLDVENVLGPVLLNRYNMFRAATVTAVPAAGLSTGDAIRVLQEEASTALPPGYAYEWTGTAQQQLASSGLVIVILGMAVVFGYLFLVAQYESWTMPVGILLSVTVALFGALAAVAAVGSDINLYTQIGMIMLIGMASKNAILIVEFAMEQRAAGLSTREAALMAAQQRFRAVMMTALSFLLGVVPLIIASGAGAASQKAIGVAVFGGMLAATVIGVVLIPVLYVVMQTLRETVKSFGRKPAETRS</sequence>
<evidence type="ECO:0000256" key="3">
    <source>
        <dbReference type="ARBA" id="ARBA00022448"/>
    </source>
</evidence>
<dbReference type="SUPFAM" id="SSF82866">
    <property type="entry name" value="Multidrug efflux transporter AcrB transmembrane domain"/>
    <property type="match status" value="2"/>
</dbReference>
<feature type="domain" description="SSD" evidence="10">
    <location>
        <begin position="377"/>
        <end position="497"/>
    </location>
</feature>
<protein>
    <recommendedName>
        <fullName evidence="9">Efflux pump membrane transporter</fullName>
    </recommendedName>
</protein>
<proteinExistence type="inferred from homology"/>
<dbReference type="eggNOG" id="COG0841">
    <property type="taxonomic scope" value="Bacteria"/>
</dbReference>
<dbReference type="Gene3D" id="3.30.70.1320">
    <property type="entry name" value="Multidrug efflux transporter AcrB pore domain like"/>
    <property type="match status" value="1"/>
</dbReference>
<keyword evidence="8 9" id="KW-0472">Membrane</keyword>
<dbReference type="SUPFAM" id="SSF82693">
    <property type="entry name" value="Multidrug efflux transporter AcrB pore domain, PN1, PN2, PC1 and PC2 subdomains"/>
    <property type="match status" value="3"/>
</dbReference>
<feature type="transmembrane region" description="Helical" evidence="9">
    <location>
        <begin position="921"/>
        <end position="946"/>
    </location>
</feature>
<dbReference type="Gene3D" id="1.20.1640.10">
    <property type="entry name" value="Multidrug efflux transporter AcrB transmembrane domain"/>
    <property type="match status" value="2"/>
</dbReference>
<feature type="transmembrane region" description="Helical" evidence="9">
    <location>
        <begin position="472"/>
        <end position="499"/>
    </location>
</feature>
<dbReference type="SUPFAM" id="SSF82714">
    <property type="entry name" value="Multidrug efflux transporter AcrB TolC docking domain, DN and DC subdomains"/>
    <property type="match status" value="2"/>
</dbReference>
<dbReference type="GO" id="GO:0005886">
    <property type="term" value="C:plasma membrane"/>
    <property type="evidence" value="ECO:0007669"/>
    <property type="project" value="UniProtKB-SubCell"/>
</dbReference>
<evidence type="ECO:0000313" key="12">
    <source>
        <dbReference type="Proteomes" id="UP000182466"/>
    </source>
</evidence>
<dbReference type="PROSITE" id="PS50156">
    <property type="entry name" value="SSD"/>
    <property type="match status" value="1"/>
</dbReference>
<feature type="transmembrane region" description="Helical" evidence="9">
    <location>
        <begin position="998"/>
        <end position="1023"/>
    </location>
</feature>
<gene>
    <name evidence="11" type="ORF">SAMN05216236_103201</name>
</gene>
<keyword evidence="4" id="KW-1003">Cell membrane</keyword>
<evidence type="ECO:0000256" key="1">
    <source>
        <dbReference type="ARBA" id="ARBA00004429"/>
    </source>
</evidence>
<keyword evidence="6 9" id="KW-0812">Transmembrane</keyword>
<keyword evidence="7 9" id="KW-1133">Transmembrane helix</keyword>
<reference evidence="11 12" key="1">
    <citation type="submission" date="2016-10" db="EMBL/GenBank/DDBJ databases">
        <authorList>
            <person name="de Groot N.N."/>
        </authorList>
    </citation>
    <scope>NUCLEOTIDE SEQUENCE [LARGE SCALE GENOMIC DNA]</scope>
    <source>
        <strain evidence="11 12">CGMCC 1.10959</strain>
    </source>
</reference>
<evidence type="ECO:0000259" key="10">
    <source>
        <dbReference type="PROSITE" id="PS50156"/>
    </source>
</evidence>
<feature type="transmembrane region" description="Helical" evidence="9">
    <location>
        <begin position="896"/>
        <end position="915"/>
    </location>
</feature>
<dbReference type="Proteomes" id="UP000182466">
    <property type="component" value="Unassembled WGS sequence"/>
</dbReference>
<dbReference type="InterPro" id="IPR004764">
    <property type="entry name" value="MdtF-like"/>
</dbReference>
<dbReference type="RefSeq" id="WP_027262549.1">
    <property type="nucleotide sequence ID" value="NZ_FPAW01000003.1"/>
</dbReference>
<keyword evidence="12" id="KW-1185">Reference proteome</keyword>
<keyword evidence="3 9" id="KW-0813">Transport</keyword>
<dbReference type="Gene3D" id="3.30.70.1440">
    <property type="entry name" value="Multidrug efflux transporter AcrB pore domain"/>
    <property type="match status" value="1"/>
</dbReference>
<feature type="transmembrane region" description="Helical" evidence="9">
    <location>
        <begin position="436"/>
        <end position="460"/>
    </location>
</feature>
<organism evidence="11 12">
    <name type="scientific">Sedimentitalea nanhaiensis</name>
    <dbReference type="NCBI Taxonomy" id="999627"/>
    <lineage>
        <taxon>Bacteria</taxon>
        <taxon>Pseudomonadati</taxon>
        <taxon>Pseudomonadota</taxon>
        <taxon>Alphaproteobacteria</taxon>
        <taxon>Rhodobacterales</taxon>
        <taxon>Paracoccaceae</taxon>
        <taxon>Sedimentitalea</taxon>
    </lineage>
</organism>
<dbReference type="EMBL" id="FPAW01000003">
    <property type="protein sequence ID" value="SFT57206.1"/>
    <property type="molecule type" value="Genomic_DNA"/>
</dbReference>
<dbReference type="Gene3D" id="3.30.70.1430">
    <property type="entry name" value="Multidrug efflux transporter AcrB pore domain"/>
    <property type="match status" value="2"/>
</dbReference>
<dbReference type="InterPro" id="IPR027463">
    <property type="entry name" value="AcrB_DN_DC_subdom"/>
</dbReference>